<keyword evidence="1" id="KW-1133">Transmembrane helix</keyword>
<feature type="transmembrane region" description="Helical" evidence="1">
    <location>
        <begin position="20"/>
        <end position="37"/>
    </location>
</feature>
<gene>
    <name evidence="2" type="ORF">B0T22DRAFT_455587</name>
</gene>
<dbReference type="EMBL" id="JAULSO010000001">
    <property type="protein sequence ID" value="KAK3695554.1"/>
    <property type="molecule type" value="Genomic_DNA"/>
</dbReference>
<feature type="transmembrane region" description="Helical" evidence="1">
    <location>
        <begin position="141"/>
        <end position="160"/>
    </location>
</feature>
<comment type="caution">
    <text evidence="2">The sequence shown here is derived from an EMBL/GenBank/DDBJ whole genome shotgun (WGS) entry which is preliminary data.</text>
</comment>
<name>A0AAE0XLC2_9PEZI</name>
<keyword evidence="1" id="KW-0472">Membrane</keyword>
<keyword evidence="3" id="KW-1185">Reference proteome</keyword>
<keyword evidence="1" id="KW-0812">Transmembrane</keyword>
<sequence>MSRLIGAASPMTERAIVADLAFLVLFLVFLWLAGWLADVPVPNHLMICFFSSRIPSITVLAERGSRLNEPSFACGRRSWERFVWDRDMDAVVGNVGNGRRKGGRAAYQTNDDRRPKAFVPSLPLLASAALIARYFPRYRFLPYSSICICQASTMHVIFFVRLSFVLSVCRLPADANTTL</sequence>
<organism evidence="2 3">
    <name type="scientific">Podospora appendiculata</name>
    <dbReference type="NCBI Taxonomy" id="314037"/>
    <lineage>
        <taxon>Eukaryota</taxon>
        <taxon>Fungi</taxon>
        <taxon>Dikarya</taxon>
        <taxon>Ascomycota</taxon>
        <taxon>Pezizomycotina</taxon>
        <taxon>Sordariomycetes</taxon>
        <taxon>Sordariomycetidae</taxon>
        <taxon>Sordariales</taxon>
        <taxon>Podosporaceae</taxon>
        <taxon>Podospora</taxon>
    </lineage>
</organism>
<accession>A0AAE0XLC2</accession>
<proteinExistence type="predicted"/>
<evidence type="ECO:0000313" key="3">
    <source>
        <dbReference type="Proteomes" id="UP001270362"/>
    </source>
</evidence>
<dbReference type="AlphaFoldDB" id="A0AAE0XLC2"/>
<evidence type="ECO:0000256" key="1">
    <source>
        <dbReference type="SAM" id="Phobius"/>
    </source>
</evidence>
<reference evidence="2" key="2">
    <citation type="submission" date="2023-06" db="EMBL/GenBank/DDBJ databases">
        <authorList>
            <consortium name="Lawrence Berkeley National Laboratory"/>
            <person name="Haridas S."/>
            <person name="Hensen N."/>
            <person name="Bonometti L."/>
            <person name="Westerberg I."/>
            <person name="Brannstrom I.O."/>
            <person name="Guillou S."/>
            <person name="Cros-Aarteil S."/>
            <person name="Calhoun S."/>
            <person name="Kuo A."/>
            <person name="Mondo S."/>
            <person name="Pangilinan J."/>
            <person name="Riley R."/>
            <person name="Labutti K."/>
            <person name="Andreopoulos B."/>
            <person name="Lipzen A."/>
            <person name="Chen C."/>
            <person name="Yanf M."/>
            <person name="Daum C."/>
            <person name="Ng V."/>
            <person name="Clum A."/>
            <person name="Steindorff A."/>
            <person name="Ohm R."/>
            <person name="Martin F."/>
            <person name="Silar P."/>
            <person name="Natvig D."/>
            <person name="Lalanne C."/>
            <person name="Gautier V."/>
            <person name="Ament-Velasquez S.L."/>
            <person name="Kruys A."/>
            <person name="Hutchinson M.I."/>
            <person name="Powell A.J."/>
            <person name="Barry K."/>
            <person name="Miller A.N."/>
            <person name="Grigoriev I.V."/>
            <person name="Debuchy R."/>
            <person name="Gladieux P."/>
            <person name="Thoren M.H."/>
            <person name="Johannesson H."/>
        </authorList>
    </citation>
    <scope>NUCLEOTIDE SEQUENCE</scope>
    <source>
        <strain evidence="2">CBS 314.62</strain>
    </source>
</reference>
<evidence type="ECO:0000313" key="2">
    <source>
        <dbReference type="EMBL" id="KAK3695554.1"/>
    </source>
</evidence>
<protein>
    <submittedName>
        <fullName evidence="2">Uncharacterized protein</fullName>
    </submittedName>
</protein>
<reference evidence="2" key="1">
    <citation type="journal article" date="2023" name="Mol. Phylogenet. Evol.">
        <title>Genome-scale phylogeny and comparative genomics of the fungal order Sordariales.</title>
        <authorList>
            <person name="Hensen N."/>
            <person name="Bonometti L."/>
            <person name="Westerberg I."/>
            <person name="Brannstrom I.O."/>
            <person name="Guillou S."/>
            <person name="Cros-Aarteil S."/>
            <person name="Calhoun S."/>
            <person name="Haridas S."/>
            <person name="Kuo A."/>
            <person name="Mondo S."/>
            <person name="Pangilinan J."/>
            <person name="Riley R."/>
            <person name="LaButti K."/>
            <person name="Andreopoulos B."/>
            <person name="Lipzen A."/>
            <person name="Chen C."/>
            <person name="Yan M."/>
            <person name="Daum C."/>
            <person name="Ng V."/>
            <person name="Clum A."/>
            <person name="Steindorff A."/>
            <person name="Ohm R.A."/>
            <person name="Martin F."/>
            <person name="Silar P."/>
            <person name="Natvig D.O."/>
            <person name="Lalanne C."/>
            <person name="Gautier V."/>
            <person name="Ament-Velasquez S.L."/>
            <person name="Kruys A."/>
            <person name="Hutchinson M.I."/>
            <person name="Powell A.J."/>
            <person name="Barry K."/>
            <person name="Miller A.N."/>
            <person name="Grigoriev I.V."/>
            <person name="Debuchy R."/>
            <person name="Gladieux P."/>
            <person name="Hiltunen Thoren M."/>
            <person name="Johannesson H."/>
        </authorList>
    </citation>
    <scope>NUCLEOTIDE SEQUENCE</scope>
    <source>
        <strain evidence="2">CBS 314.62</strain>
    </source>
</reference>
<dbReference type="Proteomes" id="UP001270362">
    <property type="component" value="Unassembled WGS sequence"/>
</dbReference>